<dbReference type="PANTHER" id="PTHR10794">
    <property type="entry name" value="ABHYDROLASE DOMAIN-CONTAINING PROTEIN"/>
    <property type="match status" value="1"/>
</dbReference>
<evidence type="ECO:0000256" key="3">
    <source>
        <dbReference type="ARBA" id="ARBA00022801"/>
    </source>
</evidence>
<dbReference type="GO" id="GO:0034338">
    <property type="term" value="F:short-chain carboxylesterase activity"/>
    <property type="evidence" value="ECO:0007669"/>
    <property type="project" value="TreeGrafter"/>
</dbReference>
<dbReference type="Pfam" id="PF12146">
    <property type="entry name" value="Hydrolase_4"/>
    <property type="match status" value="1"/>
</dbReference>
<feature type="active site" description="Charge relay system" evidence="4">
    <location>
        <position position="141"/>
    </location>
</feature>
<dbReference type="AlphaFoldDB" id="A0A1I5AME0"/>
<dbReference type="InterPro" id="IPR029058">
    <property type="entry name" value="AB_hydrolase_fold"/>
</dbReference>
<comment type="similarity">
    <text evidence="1">Belongs to the AB hydrolase superfamily. AB hydrolase 4 family.</text>
</comment>
<dbReference type="InterPro" id="IPR022742">
    <property type="entry name" value="Hydrolase_4"/>
</dbReference>
<keyword evidence="2" id="KW-0719">Serine esterase</keyword>
<evidence type="ECO:0000259" key="5">
    <source>
        <dbReference type="Pfam" id="PF12146"/>
    </source>
</evidence>
<dbReference type="PIRSF" id="PIRSF005211">
    <property type="entry name" value="Ab_hydro_YheT"/>
    <property type="match status" value="1"/>
</dbReference>
<proteinExistence type="inferred from homology"/>
<feature type="domain" description="Serine aminopeptidase S33" evidence="5">
    <location>
        <begin position="58"/>
        <end position="272"/>
    </location>
</feature>
<keyword evidence="7" id="KW-1185">Reference proteome</keyword>
<evidence type="ECO:0000313" key="7">
    <source>
        <dbReference type="Proteomes" id="UP000198705"/>
    </source>
</evidence>
<dbReference type="RefSeq" id="WP_092206938.1">
    <property type="nucleotide sequence ID" value="NZ_FOVN01000002.1"/>
</dbReference>
<organism evidence="6 7">
    <name type="scientific">Bizionia echini</name>
    <dbReference type="NCBI Taxonomy" id="649333"/>
    <lineage>
        <taxon>Bacteria</taxon>
        <taxon>Pseudomonadati</taxon>
        <taxon>Bacteroidota</taxon>
        <taxon>Flavobacteriia</taxon>
        <taxon>Flavobacteriales</taxon>
        <taxon>Flavobacteriaceae</taxon>
        <taxon>Bizionia</taxon>
    </lineage>
</organism>
<dbReference type="SUPFAM" id="SSF53474">
    <property type="entry name" value="alpha/beta-Hydrolases"/>
    <property type="match status" value="1"/>
</dbReference>
<evidence type="ECO:0000256" key="2">
    <source>
        <dbReference type="ARBA" id="ARBA00022487"/>
    </source>
</evidence>
<gene>
    <name evidence="6" type="ORF">SAMN04487989_102153</name>
</gene>
<dbReference type="Gene3D" id="3.40.50.1820">
    <property type="entry name" value="alpha/beta hydrolase"/>
    <property type="match status" value="1"/>
</dbReference>
<dbReference type="STRING" id="649333.SAMN04487989_102153"/>
<dbReference type="InterPro" id="IPR000952">
    <property type="entry name" value="AB_hydrolase_4_CS"/>
</dbReference>
<protein>
    <recommendedName>
        <fullName evidence="5">Serine aminopeptidase S33 domain-containing protein</fullName>
    </recommendedName>
</protein>
<dbReference type="GO" id="GO:0047372">
    <property type="term" value="F:monoacylglycerol lipase activity"/>
    <property type="evidence" value="ECO:0007669"/>
    <property type="project" value="TreeGrafter"/>
</dbReference>
<keyword evidence="3" id="KW-0378">Hydrolase</keyword>
<dbReference type="InterPro" id="IPR050960">
    <property type="entry name" value="AB_hydrolase_4_sf"/>
</dbReference>
<dbReference type="OrthoDB" id="332676at2"/>
<evidence type="ECO:0000256" key="1">
    <source>
        <dbReference type="ARBA" id="ARBA00010884"/>
    </source>
</evidence>
<accession>A0A1I5AME0</accession>
<evidence type="ECO:0000313" key="6">
    <source>
        <dbReference type="EMBL" id="SFN63520.1"/>
    </source>
</evidence>
<feature type="active site" description="Charge relay system" evidence="4">
    <location>
        <position position="296"/>
    </location>
</feature>
<evidence type="ECO:0000256" key="4">
    <source>
        <dbReference type="PIRSR" id="PIRSR005211-1"/>
    </source>
</evidence>
<dbReference type="Proteomes" id="UP000198705">
    <property type="component" value="Unassembled WGS sequence"/>
</dbReference>
<reference evidence="7" key="1">
    <citation type="submission" date="2016-10" db="EMBL/GenBank/DDBJ databases">
        <authorList>
            <person name="Varghese N."/>
            <person name="Submissions S."/>
        </authorList>
    </citation>
    <scope>NUCLEOTIDE SEQUENCE [LARGE SCALE GENOMIC DNA]</scope>
    <source>
        <strain evidence="7">DSM 23925</strain>
    </source>
</reference>
<dbReference type="InterPro" id="IPR012020">
    <property type="entry name" value="ABHD4"/>
</dbReference>
<dbReference type="PANTHER" id="PTHR10794:SF63">
    <property type="entry name" value="ALPHA_BETA HYDROLASE 1, ISOFORM A"/>
    <property type="match status" value="1"/>
</dbReference>
<sequence>MPILESTYKPPYFFRKGFVATVYSGLIRQVKDIIQKRERITLSDGDFLDLDWSYADEKTDKLIIILHGMEGSAQRAYVTGTAKLCNENKIDALSVNFRGCSGEDNLHFQSYHSGATADLQDVITHVIGTKAYSEIYIKGISLGGNVTLKYLGESTNIPTEIKRGIAVSVPCYLAGSAKELHTLKNFPFHEKFKRDLINKLRVKSENHPDKISPKDLKEIKTLYDFDNFYTAKAHGFKDGSDYYEKSSSLQFLPNIKIPTLIINALNDSFLSPECYPVKEAINNPNLFLEMPKHGGHMGFIQTRGYYYNELRTLEFIRNNPYL</sequence>
<dbReference type="EMBL" id="FOVN01000002">
    <property type="protein sequence ID" value="SFN63520.1"/>
    <property type="molecule type" value="Genomic_DNA"/>
</dbReference>
<name>A0A1I5AME0_9FLAO</name>
<dbReference type="PROSITE" id="PS01133">
    <property type="entry name" value="UPF0017"/>
    <property type="match status" value="1"/>
</dbReference>
<feature type="active site" description="Charge relay system" evidence="4">
    <location>
        <position position="267"/>
    </location>
</feature>